<dbReference type="RefSeq" id="WP_327138731.1">
    <property type="nucleotide sequence ID" value="NZ_CP139960.1"/>
</dbReference>
<proteinExistence type="predicted"/>
<protein>
    <submittedName>
        <fullName evidence="1">Uncharacterized protein</fullName>
    </submittedName>
</protein>
<evidence type="ECO:0000313" key="1">
    <source>
        <dbReference type="EMBL" id="WQD39720.1"/>
    </source>
</evidence>
<dbReference type="EMBL" id="CP139960">
    <property type="protein sequence ID" value="WQD39720.1"/>
    <property type="molecule type" value="Genomic_DNA"/>
</dbReference>
<name>A0ABZ0WBY8_9BACT</name>
<sequence>MDTRVDISGYCIKVNLKQYSVHLVCNFELMEAMKASFGNVEKLCRQVLDLHEQHFGVSLKVPINSLIIEVLGHAYAYRVLLQLRKVADLKIFRKFSLNACHIDCGDSAHDSNRWFWDMMGFLKPVLFLGVREA</sequence>
<evidence type="ECO:0000313" key="2">
    <source>
        <dbReference type="Proteomes" id="UP001325680"/>
    </source>
</evidence>
<gene>
    <name evidence="1" type="ORF">U0035_06115</name>
</gene>
<reference evidence="1 2" key="1">
    <citation type="submission" date="2023-12" db="EMBL/GenBank/DDBJ databases">
        <title>Genome sequencing and assembly of bacterial species from a model synthetic community.</title>
        <authorList>
            <person name="Hogle S.L."/>
        </authorList>
    </citation>
    <scope>NUCLEOTIDE SEQUENCE [LARGE SCALE GENOMIC DNA]</scope>
    <source>
        <strain evidence="1 2">HAMBI_3031</strain>
    </source>
</reference>
<dbReference type="Proteomes" id="UP001325680">
    <property type="component" value="Chromosome"/>
</dbReference>
<organism evidence="1 2">
    <name type="scientific">Niabella yanshanensis</name>
    <dbReference type="NCBI Taxonomy" id="577386"/>
    <lineage>
        <taxon>Bacteria</taxon>
        <taxon>Pseudomonadati</taxon>
        <taxon>Bacteroidota</taxon>
        <taxon>Chitinophagia</taxon>
        <taxon>Chitinophagales</taxon>
        <taxon>Chitinophagaceae</taxon>
        <taxon>Niabella</taxon>
    </lineage>
</organism>
<keyword evidence="2" id="KW-1185">Reference proteome</keyword>
<accession>A0ABZ0WBY8</accession>